<organism evidence="1 2">
    <name type="scientific">Olea europaea subsp. europaea</name>
    <dbReference type="NCBI Taxonomy" id="158383"/>
    <lineage>
        <taxon>Eukaryota</taxon>
        <taxon>Viridiplantae</taxon>
        <taxon>Streptophyta</taxon>
        <taxon>Embryophyta</taxon>
        <taxon>Tracheophyta</taxon>
        <taxon>Spermatophyta</taxon>
        <taxon>Magnoliopsida</taxon>
        <taxon>eudicotyledons</taxon>
        <taxon>Gunneridae</taxon>
        <taxon>Pentapetalae</taxon>
        <taxon>asterids</taxon>
        <taxon>lamiids</taxon>
        <taxon>Lamiales</taxon>
        <taxon>Oleaceae</taxon>
        <taxon>Oleeae</taxon>
        <taxon>Olea</taxon>
    </lineage>
</organism>
<evidence type="ECO:0000313" key="1">
    <source>
        <dbReference type="EMBL" id="CAA2957827.1"/>
    </source>
</evidence>
<reference evidence="1 2" key="1">
    <citation type="submission" date="2019-12" db="EMBL/GenBank/DDBJ databases">
        <authorList>
            <person name="Alioto T."/>
            <person name="Alioto T."/>
            <person name="Gomez Garrido J."/>
        </authorList>
    </citation>
    <scope>NUCLEOTIDE SEQUENCE [LARGE SCALE GENOMIC DNA]</scope>
</reference>
<dbReference type="Proteomes" id="UP000594638">
    <property type="component" value="Unassembled WGS sequence"/>
</dbReference>
<accession>A0A8S0PTR3</accession>
<gene>
    <name evidence="1" type="ORF">OLEA9_A079032</name>
</gene>
<proteinExistence type="predicted"/>
<dbReference type="AlphaFoldDB" id="A0A8S0PTR3"/>
<name>A0A8S0PTR3_OLEEU</name>
<comment type="caution">
    <text evidence="1">The sequence shown here is derived from an EMBL/GenBank/DDBJ whole genome shotgun (WGS) entry which is preliminary data.</text>
</comment>
<evidence type="ECO:0000313" key="2">
    <source>
        <dbReference type="Proteomes" id="UP000594638"/>
    </source>
</evidence>
<dbReference type="Gramene" id="OE9A079032T1">
    <property type="protein sequence ID" value="OE9A079032C1"/>
    <property type="gene ID" value="OE9A079032"/>
</dbReference>
<protein>
    <submittedName>
        <fullName evidence="1">Uncharacterized protein</fullName>
    </submittedName>
</protein>
<keyword evidence="2" id="KW-1185">Reference proteome</keyword>
<sequence length="112" mass="12808">MPCMHQAAQGTSGLREPPIIPVLEHVMNEMLEIQASQAQIMDSQNVLKVELNRIEQDVESNYTSLLTIVVRAKKHQSHDKDELDHIDDHSDEAQTTNNKLDFYILVYQISSH</sequence>
<dbReference type="EMBL" id="CACTIH010000240">
    <property type="protein sequence ID" value="CAA2957827.1"/>
    <property type="molecule type" value="Genomic_DNA"/>
</dbReference>